<dbReference type="AlphaFoldDB" id="A0A6J6GQ96"/>
<keyword evidence="4 9" id="KW-0812">Transmembrane</keyword>
<evidence type="ECO:0000256" key="7">
    <source>
        <dbReference type="ARBA" id="ARBA00023315"/>
    </source>
</evidence>
<feature type="transmembrane region" description="Helical" evidence="9">
    <location>
        <begin position="75"/>
        <end position="93"/>
    </location>
</feature>
<dbReference type="GO" id="GO:0009103">
    <property type="term" value="P:lipopolysaccharide biosynthetic process"/>
    <property type="evidence" value="ECO:0007669"/>
    <property type="project" value="TreeGrafter"/>
</dbReference>
<feature type="transmembrane region" description="Helical" evidence="9">
    <location>
        <begin position="198"/>
        <end position="219"/>
    </location>
</feature>
<feature type="transmembrane region" description="Helical" evidence="9">
    <location>
        <begin position="165"/>
        <end position="186"/>
    </location>
</feature>
<evidence type="ECO:0000259" key="10">
    <source>
        <dbReference type="Pfam" id="PF01757"/>
    </source>
</evidence>
<evidence type="ECO:0000256" key="4">
    <source>
        <dbReference type="ARBA" id="ARBA00022692"/>
    </source>
</evidence>
<evidence type="ECO:0000256" key="9">
    <source>
        <dbReference type="SAM" id="Phobius"/>
    </source>
</evidence>
<comment type="subcellular location">
    <subcellularLocation>
        <location evidence="1">Cell membrane</location>
        <topology evidence="1">Multi-pass membrane protein</topology>
    </subcellularLocation>
</comment>
<evidence type="ECO:0000256" key="3">
    <source>
        <dbReference type="ARBA" id="ARBA00022679"/>
    </source>
</evidence>
<dbReference type="InterPro" id="IPR036514">
    <property type="entry name" value="SGNH_hydro_sf"/>
</dbReference>
<dbReference type="EMBL" id="CAEZSR010000347">
    <property type="protein sequence ID" value="CAB4602430.1"/>
    <property type="molecule type" value="Genomic_DNA"/>
</dbReference>
<organism evidence="11">
    <name type="scientific">freshwater metagenome</name>
    <dbReference type="NCBI Taxonomy" id="449393"/>
    <lineage>
        <taxon>unclassified sequences</taxon>
        <taxon>metagenomes</taxon>
        <taxon>ecological metagenomes</taxon>
    </lineage>
</organism>
<feature type="transmembrane region" description="Helical" evidence="9">
    <location>
        <begin position="231"/>
        <end position="252"/>
    </location>
</feature>
<proteinExistence type="predicted"/>
<reference evidence="11" key="1">
    <citation type="submission" date="2020-05" db="EMBL/GenBank/DDBJ databases">
        <authorList>
            <person name="Chiriac C."/>
            <person name="Salcher M."/>
            <person name="Ghai R."/>
            <person name="Kavagutti S V."/>
        </authorList>
    </citation>
    <scope>NUCLEOTIDE SEQUENCE</scope>
</reference>
<evidence type="ECO:0000256" key="1">
    <source>
        <dbReference type="ARBA" id="ARBA00004651"/>
    </source>
</evidence>
<keyword evidence="5 9" id="KW-1133">Transmembrane helix</keyword>
<dbReference type="InterPro" id="IPR050879">
    <property type="entry name" value="Acyltransferase_3"/>
</dbReference>
<evidence type="ECO:0000256" key="2">
    <source>
        <dbReference type="ARBA" id="ARBA00022475"/>
    </source>
</evidence>
<feature type="compositionally biased region" description="Low complexity" evidence="8">
    <location>
        <begin position="405"/>
        <end position="415"/>
    </location>
</feature>
<evidence type="ECO:0000256" key="6">
    <source>
        <dbReference type="ARBA" id="ARBA00023136"/>
    </source>
</evidence>
<feature type="region of interest" description="Disordered" evidence="8">
    <location>
        <begin position="389"/>
        <end position="458"/>
    </location>
</feature>
<dbReference type="SUPFAM" id="SSF52266">
    <property type="entry name" value="SGNH hydrolase"/>
    <property type="match status" value="1"/>
</dbReference>
<feature type="domain" description="Acyltransferase 3" evidence="10">
    <location>
        <begin position="10"/>
        <end position="315"/>
    </location>
</feature>
<dbReference type="PANTHER" id="PTHR23028:SF53">
    <property type="entry name" value="ACYL_TRANSF_3 DOMAIN-CONTAINING PROTEIN"/>
    <property type="match status" value="1"/>
</dbReference>
<dbReference type="Gene3D" id="3.40.50.1110">
    <property type="entry name" value="SGNH hydrolase"/>
    <property type="match status" value="1"/>
</dbReference>
<feature type="compositionally biased region" description="Low complexity" evidence="8">
    <location>
        <begin position="432"/>
        <end position="458"/>
    </location>
</feature>
<feature type="transmembrane region" description="Helical" evidence="9">
    <location>
        <begin position="35"/>
        <end position="54"/>
    </location>
</feature>
<feature type="transmembrane region" description="Helical" evidence="9">
    <location>
        <begin position="136"/>
        <end position="158"/>
    </location>
</feature>
<evidence type="ECO:0000313" key="11">
    <source>
        <dbReference type="EMBL" id="CAB4602430.1"/>
    </source>
</evidence>
<keyword evidence="3" id="KW-0808">Transferase</keyword>
<gene>
    <name evidence="11" type="ORF">UFOPK1493_04416</name>
</gene>
<keyword evidence="7" id="KW-0012">Acyltransferase</keyword>
<keyword evidence="6 9" id="KW-0472">Membrane</keyword>
<evidence type="ECO:0000256" key="5">
    <source>
        <dbReference type="ARBA" id="ARBA00022989"/>
    </source>
</evidence>
<dbReference type="PANTHER" id="PTHR23028">
    <property type="entry name" value="ACETYLTRANSFERASE"/>
    <property type="match status" value="1"/>
</dbReference>
<keyword evidence="2" id="KW-1003">Cell membrane</keyword>
<dbReference type="GO" id="GO:0016747">
    <property type="term" value="F:acyltransferase activity, transferring groups other than amino-acyl groups"/>
    <property type="evidence" value="ECO:0007669"/>
    <property type="project" value="InterPro"/>
</dbReference>
<accession>A0A6J6GQ96</accession>
<name>A0A6J6GQ96_9ZZZZ</name>
<sequence length="693" mass="73285">MQGQEGYRPGVDGIRALAVAAVLWFHLDRLPGGNLGVDAFFVVSGWLITWKLLAQADRDGRIALVPFWSARVRRLLPASLAVLAAIAIAWPLAGIDVPSLRRDLLFAAGWASNWGTISGGGDYWARFGEPSPVTHFWSLAIEEQFYLAWPLVIAVVVLTVRRHRVVVGAISLAAAVASVVVMQLVYDPTDPTATYMNTFARAHSLLVGAAAAAFTVTLADGRLRGGAIARRLAPVGAVGALAIVAAVSAAGARSRNDWMFAWGFPLFAVAMVPVVVAAADGAAERVLAARPMRWVADRSYGLYLWHWPVFLLLTPDRLGVDDGALPRALVDVLRVAVSVVLSDLSLRWLETPVRRRRRFRSWRAPVAAAGALTAVAVLAVTVVPGSPASSSDAVVTLPPPPPTVSAPVADADAPTRTAESAEVDSLEPVPPETTALESTTPSASTTPSTSPTSTTTTVTPLVVLDRPLRVLVTGDSMALHMSDALIAHAAEVPDELLVGSAAFPGCGLTAGADGRMHEFTDVDGTRDLIDLSGCLLQWQTVPQRVVDEAVDVVVVQIGAWDAVDVHLPDGRVVSAGDDAGLALLRDAYRDFTSAVVDAGARVLWVRPADAHLGWGEVDDPVNDPARWDAIRSVIDELSVEFGVAQVDLGAWLTAQWLEGPDGRPDGIHLGPGLNERFVLEAVDPALAALAGRA</sequence>
<feature type="transmembrane region" description="Helical" evidence="9">
    <location>
        <begin position="361"/>
        <end position="383"/>
    </location>
</feature>
<dbReference type="GO" id="GO:0005886">
    <property type="term" value="C:plasma membrane"/>
    <property type="evidence" value="ECO:0007669"/>
    <property type="project" value="UniProtKB-SubCell"/>
</dbReference>
<feature type="transmembrane region" description="Helical" evidence="9">
    <location>
        <begin position="258"/>
        <end position="279"/>
    </location>
</feature>
<evidence type="ECO:0000256" key="8">
    <source>
        <dbReference type="SAM" id="MobiDB-lite"/>
    </source>
</evidence>
<dbReference type="InterPro" id="IPR002656">
    <property type="entry name" value="Acyl_transf_3_dom"/>
</dbReference>
<dbReference type="Pfam" id="PF01757">
    <property type="entry name" value="Acyl_transf_3"/>
    <property type="match status" value="1"/>
</dbReference>
<protein>
    <submittedName>
        <fullName evidence="11">Unannotated protein</fullName>
    </submittedName>
</protein>